<dbReference type="EMBL" id="MU150296">
    <property type="protein sequence ID" value="KAF9460612.1"/>
    <property type="molecule type" value="Genomic_DNA"/>
</dbReference>
<sequence length="565" mass="60976">MHPISITTFTVVCLLSCSSSYLRARAQSTQKIVLTKEVDTFIDQVIANWTSPGGAAVTVVKLDEQGEWHVETKGYWIATLNGTRVTENTRFGIGSNSKLFNILATGLLVNNETISPRLSWTTKIASIVPIWGLQGPIASKQASLLDVMSHRTGMPRHDFHYKWKDDVPTVFLKPSAEFREIWQYDNSMYTLLSYLPSLFLPSKTPFPRYVKEHILALGMTSTTYSFDVADGSGLLADGMIKQLTSPNDIFGNGTIRAMPFWVPLGSEDGNVLSGAAGVISTAKDMAIWLQTLLLDGVKPGTNTSVIPVSAIERAASGISVEVGQAPFPELSPVVYGGVQARSTYRGHELIERGGDVPGFHSQVSRMPFDNLGVAVLTNDHLPGGGRLEQQAGALVSIPQPPATLRPTTNLSLLSVNFTTIAGKYSNDGYGDFELCIISPKDPAASPACQVLASGNPTTLPGLINPKVPTFIGAWDSPWASHIMITHFNGDSCNVTAFSVYPTGDPTEPFWTQGDDGTNFDTYAELVVDQDHVGLGITGIWGAGVGVPSPQGKTARERSEVWFDKI</sequence>
<dbReference type="Pfam" id="PF00144">
    <property type="entry name" value="Beta-lactamase"/>
    <property type="match status" value="1"/>
</dbReference>
<evidence type="ECO:0000256" key="1">
    <source>
        <dbReference type="ARBA" id="ARBA00038215"/>
    </source>
</evidence>
<reference evidence="4" key="1">
    <citation type="submission" date="2020-11" db="EMBL/GenBank/DDBJ databases">
        <authorList>
            <consortium name="DOE Joint Genome Institute"/>
            <person name="Ahrendt S."/>
            <person name="Riley R."/>
            <person name="Andreopoulos W."/>
            <person name="Labutti K."/>
            <person name="Pangilinan J."/>
            <person name="Ruiz-Duenas F.J."/>
            <person name="Barrasa J.M."/>
            <person name="Sanchez-Garcia M."/>
            <person name="Camarero S."/>
            <person name="Miyauchi S."/>
            <person name="Serrano A."/>
            <person name="Linde D."/>
            <person name="Babiker R."/>
            <person name="Drula E."/>
            <person name="Ayuso-Fernandez I."/>
            <person name="Pacheco R."/>
            <person name="Padilla G."/>
            <person name="Ferreira P."/>
            <person name="Barriuso J."/>
            <person name="Kellner H."/>
            <person name="Castanera R."/>
            <person name="Alfaro M."/>
            <person name="Ramirez L."/>
            <person name="Pisabarro A.G."/>
            <person name="Kuo A."/>
            <person name="Tritt A."/>
            <person name="Lipzen A."/>
            <person name="He G."/>
            <person name="Yan M."/>
            <person name="Ng V."/>
            <person name="Cullen D."/>
            <person name="Martin F."/>
            <person name="Rosso M.-N."/>
            <person name="Henrissat B."/>
            <person name="Hibbett D."/>
            <person name="Martinez A.T."/>
            <person name="Grigoriev I.V."/>
        </authorList>
    </citation>
    <scope>NUCLEOTIDE SEQUENCE</scope>
    <source>
        <strain evidence="4">CBS 247.69</strain>
    </source>
</reference>
<evidence type="ECO:0000256" key="2">
    <source>
        <dbReference type="SAM" id="SignalP"/>
    </source>
</evidence>
<organism evidence="4 5">
    <name type="scientific">Collybia nuda</name>
    <dbReference type="NCBI Taxonomy" id="64659"/>
    <lineage>
        <taxon>Eukaryota</taxon>
        <taxon>Fungi</taxon>
        <taxon>Dikarya</taxon>
        <taxon>Basidiomycota</taxon>
        <taxon>Agaricomycotina</taxon>
        <taxon>Agaricomycetes</taxon>
        <taxon>Agaricomycetidae</taxon>
        <taxon>Agaricales</taxon>
        <taxon>Tricholomatineae</taxon>
        <taxon>Clitocybaceae</taxon>
        <taxon>Collybia</taxon>
    </lineage>
</organism>
<accession>A0A9P6CCG5</accession>
<dbReference type="Gene3D" id="3.40.710.10">
    <property type="entry name" value="DD-peptidase/beta-lactamase superfamily"/>
    <property type="match status" value="1"/>
</dbReference>
<protein>
    <submittedName>
        <fullName evidence="4">Beta-lactamase/transpeptidase-like protein</fullName>
    </submittedName>
</protein>
<dbReference type="PANTHER" id="PTHR46825">
    <property type="entry name" value="D-ALANYL-D-ALANINE-CARBOXYPEPTIDASE/ENDOPEPTIDASE AMPH"/>
    <property type="match status" value="1"/>
</dbReference>
<dbReference type="InterPro" id="IPR050491">
    <property type="entry name" value="AmpC-like"/>
</dbReference>
<dbReference type="PANTHER" id="PTHR46825:SF15">
    <property type="entry name" value="BETA-LACTAMASE-RELATED DOMAIN-CONTAINING PROTEIN"/>
    <property type="match status" value="1"/>
</dbReference>
<gene>
    <name evidence="4" type="ORF">BDZ94DRAFT_1323971</name>
</gene>
<evidence type="ECO:0000313" key="5">
    <source>
        <dbReference type="Proteomes" id="UP000807353"/>
    </source>
</evidence>
<evidence type="ECO:0000259" key="3">
    <source>
        <dbReference type="Pfam" id="PF00144"/>
    </source>
</evidence>
<keyword evidence="2" id="KW-0732">Signal</keyword>
<comment type="similarity">
    <text evidence="1">Belongs to the peptidase S12 family.</text>
</comment>
<feature type="domain" description="Beta-lactamase-related" evidence="3">
    <location>
        <begin position="65"/>
        <end position="383"/>
    </location>
</feature>
<dbReference type="InterPro" id="IPR001466">
    <property type="entry name" value="Beta-lactam-related"/>
</dbReference>
<dbReference type="InterPro" id="IPR012338">
    <property type="entry name" value="Beta-lactam/transpept-like"/>
</dbReference>
<comment type="caution">
    <text evidence="4">The sequence shown here is derived from an EMBL/GenBank/DDBJ whole genome shotgun (WGS) entry which is preliminary data.</text>
</comment>
<dbReference type="AlphaFoldDB" id="A0A9P6CCG5"/>
<dbReference type="Proteomes" id="UP000807353">
    <property type="component" value="Unassembled WGS sequence"/>
</dbReference>
<dbReference type="SUPFAM" id="SSF56601">
    <property type="entry name" value="beta-lactamase/transpeptidase-like"/>
    <property type="match status" value="1"/>
</dbReference>
<keyword evidence="5" id="KW-1185">Reference proteome</keyword>
<evidence type="ECO:0000313" key="4">
    <source>
        <dbReference type="EMBL" id="KAF9460612.1"/>
    </source>
</evidence>
<name>A0A9P6CCG5_9AGAR</name>
<feature type="signal peptide" evidence="2">
    <location>
        <begin position="1"/>
        <end position="26"/>
    </location>
</feature>
<proteinExistence type="inferred from homology"/>
<dbReference type="OrthoDB" id="5946976at2759"/>
<feature type="chain" id="PRO_5040425055" evidence="2">
    <location>
        <begin position="27"/>
        <end position="565"/>
    </location>
</feature>